<dbReference type="AlphaFoldDB" id="A0A934NWX4"/>
<dbReference type="RefSeq" id="WP_199708465.1">
    <property type="nucleotide sequence ID" value="NZ_JAEMNV010000014.1"/>
</dbReference>
<proteinExistence type="predicted"/>
<accession>A0A934NWX4</accession>
<name>A0A934NWX4_9NOCA</name>
<evidence type="ECO:0000313" key="2">
    <source>
        <dbReference type="Proteomes" id="UP000655868"/>
    </source>
</evidence>
<keyword evidence="2" id="KW-1185">Reference proteome</keyword>
<dbReference type="EMBL" id="JAEMNV010000014">
    <property type="protein sequence ID" value="MBJ8342762.1"/>
    <property type="molecule type" value="Genomic_DNA"/>
</dbReference>
<dbReference type="Pfam" id="PF23140">
    <property type="entry name" value="Gp80"/>
    <property type="match status" value="1"/>
</dbReference>
<comment type="caution">
    <text evidence="1">The sequence shown here is derived from an EMBL/GenBank/DDBJ whole genome shotgun (WGS) entry which is preliminary data.</text>
</comment>
<dbReference type="InterPro" id="IPR056908">
    <property type="entry name" value="Gp80-like"/>
</dbReference>
<evidence type="ECO:0000313" key="1">
    <source>
        <dbReference type="EMBL" id="MBJ8342762.1"/>
    </source>
</evidence>
<gene>
    <name evidence="1" type="ORF">JGU71_28120</name>
</gene>
<dbReference type="Proteomes" id="UP000655868">
    <property type="component" value="Unassembled WGS sequence"/>
</dbReference>
<protein>
    <submittedName>
        <fullName evidence="1">Uncharacterized protein</fullName>
    </submittedName>
</protein>
<organism evidence="1 2">
    <name type="scientific">Antrihabitans stalagmiti</name>
    <dbReference type="NCBI Taxonomy" id="2799499"/>
    <lineage>
        <taxon>Bacteria</taxon>
        <taxon>Bacillati</taxon>
        <taxon>Actinomycetota</taxon>
        <taxon>Actinomycetes</taxon>
        <taxon>Mycobacteriales</taxon>
        <taxon>Nocardiaceae</taxon>
        <taxon>Antrihabitans</taxon>
    </lineage>
</organism>
<sequence>MTVGLHTVNLVNKQLDHLRGGTAFTQPSGLYVKLHIGDPGSAGTANPSAVTTRSQATFSAASGGAIAVTGTLPNWAMTTGETLSHISVWDASTSGNFLWSAALSSTRAVVNTDTYTLNTLSLAYAPLAA</sequence>
<reference evidence="1" key="1">
    <citation type="submission" date="2020-12" db="EMBL/GenBank/DDBJ databases">
        <title>Antrihabitans popcorni sp. nov. and Antrihabitans auranticaus sp. nov., isolated from a larva cave.</title>
        <authorList>
            <person name="Lee S.D."/>
            <person name="Kim I.S."/>
        </authorList>
    </citation>
    <scope>NUCLEOTIDE SEQUENCE</scope>
    <source>
        <strain evidence="1">YC3-6</strain>
    </source>
</reference>